<keyword evidence="4" id="KW-0456">Lyase</keyword>
<dbReference type="RefSeq" id="WP_054361697.1">
    <property type="nucleotide sequence ID" value="NZ_LJYW01000001.1"/>
</dbReference>
<evidence type="ECO:0000256" key="2">
    <source>
        <dbReference type="ARBA" id="ARBA00022723"/>
    </source>
</evidence>
<keyword evidence="7" id="KW-1185">Reference proteome</keyword>
<evidence type="ECO:0000259" key="5">
    <source>
        <dbReference type="PROSITE" id="PS51891"/>
    </source>
</evidence>
<comment type="similarity">
    <text evidence="1">Belongs to the Gfa family.</text>
</comment>
<dbReference type="AlphaFoldDB" id="A0A0N8GFX4"/>
<dbReference type="STRING" id="665126.ABB55_27560"/>
<dbReference type="Proteomes" id="UP000048984">
    <property type="component" value="Unassembled WGS sequence"/>
</dbReference>
<dbReference type="SUPFAM" id="SSF51316">
    <property type="entry name" value="Mss4-like"/>
    <property type="match status" value="1"/>
</dbReference>
<reference evidence="6 7" key="1">
    <citation type="submission" date="2015-09" db="EMBL/GenBank/DDBJ databases">
        <authorList>
            <consortium name="Swine Surveillance"/>
        </authorList>
    </citation>
    <scope>NUCLEOTIDE SEQUENCE [LARGE SCALE GENOMIC DNA]</scope>
    <source>
        <strain evidence="6 7">16</strain>
    </source>
</reference>
<name>A0A0N8GFX4_9HYPH</name>
<sequence>MSTAPQSEAKHNLQSDDVRSGGCLCGAVRYEAKAPLRAVVACHCVQCRKTSGHYAAMTSVPLERFVLTHDDCLAWFRSSEKAERGFCRLCGSNLFWKPAGEGRISITAGTLDGPTGLCIERHIYCDYAGDYYAIAEAVPQLPEH</sequence>
<protein>
    <recommendedName>
        <fullName evidence="5">CENP-V/GFA domain-containing protein</fullName>
    </recommendedName>
</protein>
<evidence type="ECO:0000313" key="7">
    <source>
        <dbReference type="Proteomes" id="UP000048984"/>
    </source>
</evidence>
<gene>
    <name evidence="6" type="ORF">ABB55_27560</name>
</gene>
<comment type="caution">
    <text evidence="6">The sequence shown here is derived from an EMBL/GenBank/DDBJ whole genome shotgun (WGS) entry which is preliminary data.</text>
</comment>
<proteinExistence type="inferred from homology"/>
<dbReference type="Gene3D" id="3.90.1590.10">
    <property type="entry name" value="glutathione-dependent formaldehyde- activating enzyme (gfa)"/>
    <property type="match status" value="1"/>
</dbReference>
<feature type="domain" description="CENP-V/GFA" evidence="5">
    <location>
        <begin position="19"/>
        <end position="133"/>
    </location>
</feature>
<dbReference type="GO" id="GO:0016846">
    <property type="term" value="F:carbon-sulfur lyase activity"/>
    <property type="evidence" value="ECO:0007669"/>
    <property type="project" value="InterPro"/>
</dbReference>
<evidence type="ECO:0000256" key="4">
    <source>
        <dbReference type="ARBA" id="ARBA00023239"/>
    </source>
</evidence>
<dbReference type="InterPro" id="IPR011057">
    <property type="entry name" value="Mss4-like_sf"/>
</dbReference>
<dbReference type="EMBL" id="LJYW01000001">
    <property type="protein sequence ID" value="KPL55529.1"/>
    <property type="molecule type" value="Genomic_DNA"/>
</dbReference>
<evidence type="ECO:0000256" key="1">
    <source>
        <dbReference type="ARBA" id="ARBA00005495"/>
    </source>
</evidence>
<dbReference type="PANTHER" id="PTHR33337">
    <property type="entry name" value="GFA DOMAIN-CONTAINING PROTEIN"/>
    <property type="match status" value="1"/>
</dbReference>
<keyword evidence="2" id="KW-0479">Metal-binding</keyword>
<dbReference type="Pfam" id="PF04828">
    <property type="entry name" value="GFA"/>
    <property type="match status" value="1"/>
</dbReference>
<accession>A0A0N8GFX4</accession>
<dbReference type="GO" id="GO:0046872">
    <property type="term" value="F:metal ion binding"/>
    <property type="evidence" value="ECO:0007669"/>
    <property type="project" value="UniProtKB-KW"/>
</dbReference>
<reference evidence="6 7" key="2">
    <citation type="submission" date="2015-10" db="EMBL/GenBank/DDBJ databases">
        <title>Draft Genome Sequence of Prosthecomicrobium hirschii ATCC 27832.</title>
        <authorList>
            <person name="Daniel J."/>
            <person name="Givan S.A."/>
            <person name="Brun Y.V."/>
            <person name="Brown P.J."/>
        </authorList>
    </citation>
    <scope>NUCLEOTIDE SEQUENCE [LARGE SCALE GENOMIC DNA]</scope>
    <source>
        <strain evidence="6 7">16</strain>
    </source>
</reference>
<keyword evidence="3" id="KW-0862">Zinc</keyword>
<evidence type="ECO:0000256" key="3">
    <source>
        <dbReference type="ARBA" id="ARBA00022833"/>
    </source>
</evidence>
<dbReference type="InterPro" id="IPR006913">
    <property type="entry name" value="CENP-V/GFA"/>
</dbReference>
<organism evidence="6 7">
    <name type="scientific">Prosthecodimorpha hirschii</name>
    <dbReference type="NCBI Taxonomy" id="665126"/>
    <lineage>
        <taxon>Bacteria</taxon>
        <taxon>Pseudomonadati</taxon>
        <taxon>Pseudomonadota</taxon>
        <taxon>Alphaproteobacteria</taxon>
        <taxon>Hyphomicrobiales</taxon>
        <taxon>Ancalomicrobiaceae</taxon>
        <taxon>Prosthecodimorpha</taxon>
    </lineage>
</organism>
<dbReference type="PROSITE" id="PS51891">
    <property type="entry name" value="CENP_V_GFA"/>
    <property type="match status" value="1"/>
</dbReference>
<evidence type="ECO:0000313" key="6">
    <source>
        <dbReference type="EMBL" id="KPL55529.1"/>
    </source>
</evidence>
<dbReference type="PANTHER" id="PTHR33337:SF40">
    <property type="entry name" value="CENP-V_GFA DOMAIN-CONTAINING PROTEIN-RELATED"/>
    <property type="match status" value="1"/>
</dbReference>